<accession>A0A835M0V8</accession>
<comment type="caution">
    <text evidence="1">The sequence shown here is derived from an EMBL/GenBank/DDBJ whole genome shotgun (WGS) entry which is preliminary data.</text>
</comment>
<dbReference type="InterPro" id="IPR023393">
    <property type="entry name" value="START-like_dom_sf"/>
</dbReference>
<protein>
    <submittedName>
        <fullName evidence="1">Uncharacterized protein</fullName>
    </submittedName>
</protein>
<dbReference type="OrthoDB" id="1933543at2759"/>
<dbReference type="EMBL" id="JADFTS010000003">
    <property type="protein sequence ID" value="KAF9615503.1"/>
    <property type="molecule type" value="Genomic_DNA"/>
</dbReference>
<gene>
    <name evidence="1" type="ORF">IFM89_023885</name>
</gene>
<sequence>MNIGVSNGTEFKVGQNLGWRMPYENDTAMYSQWAGTNRFLVGDSLPTIKVSSEGNGCKIEWSYVTDPLKGWNFEGLVSTISSSLQDMAKNMEEALKAD</sequence>
<dbReference type="PANTHER" id="PTHR33789:SF11">
    <property type="entry name" value="OS05G0202300 PROTEIN"/>
    <property type="match status" value="1"/>
</dbReference>
<dbReference type="InterPro" id="IPR053249">
    <property type="entry name" value="LFS"/>
</dbReference>
<keyword evidence="2" id="KW-1185">Reference proteome</keyword>
<dbReference type="Gene3D" id="3.30.530.20">
    <property type="match status" value="1"/>
</dbReference>
<dbReference type="SUPFAM" id="SSF55961">
    <property type="entry name" value="Bet v1-like"/>
    <property type="match status" value="1"/>
</dbReference>
<dbReference type="PANTHER" id="PTHR33789">
    <property type="entry name" value="LACHRYMATORY-FACTOR SYNTHASE"/>
    <property type="match status" value="1"/>
</dbReference>
<proteinExistence type="predicted"/>
<dbReference type="InterPro" id="IPR008972">
    <property type="entry name" value="Cupredoxin"/>
</dbReference>
<dbReference type="SUPFAM" id="SSF49503">
    <property type="entry name" value="Cupredoxins"/>
    <property type="match status" value="1"/>
</dbReference>
<reference evidence="1 2" key="1">
    <citation type="submission" date="2020-10" db="EMBL/GenBank/DDBJ databases">
        <title>The Coptis chinensis genome and diversification of protoberbering-type alkaloids.</title>
        <authorList>
            <person name="Wang B."/>
            <person name="Shu S."/>
            <person name="Song C."/>
            <person name="Liu Y."/>
        </authorList>
    </citation>
    <scope>NUCLEOTIDE SEQUENCE [LARGE SCALE GENOMIC DNA]</scope>
    <source>
        <strain evidence="1">HL-2020</strain>
        <tissue evidence="1">Leaf</tissue>
    </source>
</reference>
<evidence type="ECO:0000313" key="2">
    <source>
        <dbReference type="Proteomes" id="UP000631114"/>
    </source>
</evidence>
<dbReference type="Proteomes" id="UP000631114">
    <property type="component" value="Unassembled WGS sequence"/>
</dbReference>
<evidence type="ECO:0000313" key="1">
    <source>
        <dbReference type="EMBL" id="KAF9615503.1"/>
    </source>
</evidence>
<organism evidence="1 2">
    <name type="scientific">Coptis chinensis</name>
    <dbReference type="NCBI Taxonomy" id="261450"/>
    <lineage>
        <taxon>Eukaryota</taxon>
        <taxon>Viridiplantae</taxon>
        <taxon>Streptophyta</taxon>
        <taxon>Embryophyta</taxon>
        <taxon>Tracheophyta</taxon>
        <taxon>Spermatophyta</taxon>
        <taxon>Magnoliopsida</taxon>
        <taxon>Ranunculales</taxon>
        <taxon>Ranunculaceae</taxon>
        <taxon>Coptidoideae</taxon>
        <taxon>Coptis</taxon>
    </lineage>
</organism>
<dbReference type="AlphaFoldDB" id="A0A835M0V8"/>
<name>A0A835M0V8_9MAGN</name>